<comment type="caution">
    <text evidence="2">The sequence shown here is derived from an EMBL/GenBank/DDBJ whole genome shotgun (WGS) entry which is preliminary data.</text>
</comment>
<dbReference type="EMBL" id="MDYQ01000335">
    <property type="protein sequence ID" value="PRP76334.1"/>
    <property type="molecule type" value="Genomic_DNA"/>
</dbReference>
<evidence type="ECO:0000313" key="2">
    <source>
        <dbReference type="EMBL" id="PRP76334.1"/>
    </source>
</evidence>
<evidence type="ECO:0000313" key="3">
    <source>
        <dbReference type="Proteomes" id="UP000241769"/>
    </source>
</evidence>
<organism evidence="2 3">
    <name type="scientific">Planoprotostelium fungivorum</name>
    <dbReference type="NCBI Taxonomy" id="1890364"/>
    <lineage>
        <taxon>Eukaryota</taxon>
        <taxon>Amoebozoa</taxon>
        <taxon>Evosea</taxon>
        <taxon>Variosea</taxon>
        <taxon>Cavosteliida</taxon>
        <taxon>Cavosteliaceae</taxon>
        <taxon>Planoprotostelium</taxon>
    </lineage>
</organism>
<dbReference type="InParanoid" id="A0A2P6MX97"/>
<dbReference type="AlphaFoldDB" id="A0A2P6MX97"/>
<protein>
    <submittedName>
        <fullName evidence="2">Uncharacterized protein</fullName>
    </submittedName>
</protein>
<gene>
    <name evidence="2" type="ORF">PROFUN_14457</name>
</gene>
<feature type="compositionally biased region" description="Basic and acidic residues" evidence="1">
    <location>
        <begin position="73"/>
        <end position="92"/>
    </location>
</feature>
<dbReference type="Proteomes" id="UP000241769">
    <property type="component" value="Unassembled WGS sequence"/>
</dbReference>
<proteinExistence type="predicted"/>
<feature type="region of interest" description="Disordered" evidence="1">
    <location>
        <begin position="73"/>
        <end position="108"/>
    </location>
</feature>
<name>A0A2P6MX97_9EUKA</name>
<sequence length="108" mass="11996">MTSSQSASREWTIFHVLDVLKVGSIPNRPICVALDGGSGGSNRDGETCTVAAMSKLDSETYIIHFAFKNRDNNAFKRQDRRPGREGETEEKNIPSPLQMDKNRVSVQV</sequence>
<keyword evidence="3" id="KW-1185">Reference proteome</keyword>
<accession>A0A2P6MX97</accession>
<reference evidence="2 3" key="1">
    <citation type="journal article" date="2018" name="Genome Biol. Evol.">
        <title>Multiple Roots of Fruiting Body Formation in Amoebozoa.</title>
        <authorList>
            <person name="Hillmann F."/>
            <person name="Forbes G."/>
            <person name="Novohradska S."/>
            <person name="Ferling I."/>
            <person name="Riege K."/>
            <person name="Groth M."/>
            <person name="Westermann M."/>
            <person name="Marz M."/>
            <person name="Spaller T."/>
            <person name="Winckler T."/>
            <person name="Schaap P."/>
            <person name="Glockner G."/>
        </authorList>
    </citation>
    <scope>NUCLEOTIDE SEQUENCE [LARGE SCALE GENOMIC DNA]</scope>
    <source>
        <strain evidence="2 3">Jena</strain>
    </source>
</reference>
<evidence type="ECO:0000256" key="1">
    <source>
        <dbReference type="SAM" id="MobiDB-lite"/>
    </source>
</evidence>